<dbReference type="InterPro" id="IPR036390">
    <property type="entry name" value="WH_DNA-bd_sf"/>
</dbReference>
<sequence length="262" mass="29965">MPMSPSAHKMGVMSPNSKNATKEVAPFLKNLRKMLEEESDEILRWTTNGRAFEIHDMERMMNYVLPKYFKHRKYTSFQRQLNYFNFRKWTKSKAVVCTFSNDFFLRDQPDLAWRITRKKSVQSSNSKPAGARKSTAASGRSGTMDASWKSNDMAITVPCAKMEHFGDPFPSPTDMDMMLLENEHDVGRYYSTPALHYAGETGADSLDWIDTFLPSLEVHPKIEDYTYPTVPMAARPAHYASAPPMFHTLPAPSDFGCRHVPF</sequence>
<comment type="caution">
    <text evidence="7">The sequence shown here is derived from an EMBL/GenBank/DDBJ whole genome shotgun (WGS) entry which is preliminary data.</text>
</comment>
<organism evidence="7 8">
    <name type="scientific">Pythium insidiosum</name>
    <name type="common">Pythiosis disease agent</name>
    <dbReference type="NCBI Taxonomy" id="114742"/>
    <lineage>
        <taxon>Eukaryota</taxon>
        <taxon>Sar</taxon>
        <taxon>Stramenopiles</taxon>
        <taxon>Oomycota</taxon>
        <taxon>Peronosporomycetes</taxon>
        <taxon>Pythiales</taxon>
        <taxon>Pythiaceae</taxon>
        <taxon>Pythium</taxon>
    </lineage>
</organism>
<dbReference type="InterPro" id="IPR036388">
    <property type="entry name" value="WH-like_DNA-bd_sf"/>
</dbReference>
<keyword evidence="2" id="KW-0238">DNA-binding</keyword>
<evidence type="ECO:0000256" key="2">
    <source>
        <dbReference type="ARBA" id="ARBA00023125"/>
    </source>
</evidence>
<dbReference type="SMART" id="SM00415">
    <property type="entry name" value="HSF"/>
    <property type="match status" value="1"/>
</dbReference>
<evidence type="ECO:0000313" key="8">
    <source>
        <dbReference type="Proteomes" id="UP001209570"/>
    </source>
</evidence>
<dbReference type="Proteomes" id="UP001209570">
    <property type="component" value="Unassembled WGS sequence"/>
</dbReference>
<evidence type="ECO:0000259" key="6">
    <source>
        <dbReference type="SMART" id="SM00415"/>
    </source>
</evidence>
<comment type="similarity">
    <text evidence="4">Belongs to the HSF family.</text>
</comment>
<dbReference type="EMBL" id="JAKCXM010000483">
    <property type="protein sequence ID" value="KAJ0393552.1"/>
    <property type="molecule type" value="Genomic_DNA"/>
</dbReference>
<dbReference type="Gene3D" id="1.10.10.10">
    <property type="entry name" value="Winged helix-like DNA-binding domain superfamily/Winged helix DNA-binding domain"/>
    <property type="match status" value="1"/>
</dbReference>
<dbReference type="AlphaFoldDB" id="A0AAD5Q306"/>
<name>A0AAD5Q306_PYTIN</name>
<keyword evidence="8" id="KW-1185">Reference proteome</keyword>
<dbReference type="Pfam" id="PF00447">
    <property type="entry name" value="HSF_DNA-bind"/>
    <property type="match status" value="1"/>
</dbReference>
<dbReference type="GO" id="GO:0043565">
    <property type="term" value="F:sequence-specific DNA binding"/>
    <property type="evidence" value="ECO:0007669"/>
    <property type="project" value="InterPro"/>
</dbReference>
<evidence type="ECO:0000256" key="5">
    <source>
        <dbReference type="SAM" id="MobiDB-lite"/>
    </source>
</evidence>
<comment type="subcellular location">
    <subcellularLocation>
        <location evidence="1">Nucleus</location>
    </subcellularLocation>
</comment>
<dbReference type="SUPFAM" id="SSF46785">
    <property type="entry name" value="Winged helix' DNA-binding domain"/>
    <property type="match status" value="1"/>
</dbReference>
<evidence type="ECO:0000256" key="3">
    <source>
        <dbReference type="ARBA" id="ARBA00023242"/>
    </source>
</evidence>
<dbReference type="PANTHER" id="PTHR10015">
    <property type="entry name" value="HEAT SHOCK TRANSCRIPTION FACTOR"/>
    <property type="match status" value="1"/>
</dbReference>
<keyword evidence="3" id="KW-0539">Nucleus</keyword>
<evidence type="ECO:0000256" key="4">
    <source>
        <dbReference type="RuleBase" id="RU004020"/>
    </source>
</evidence>
<dbReference type="InterPro" id="IPR000232">
    <property type="entry name" value="HSF_DNA-bd"/>
</dbReference>
<dbReference type="GO" id="GO:0003700">
    <property type="term" value="F:DNA-binding transcription factor activity"/>
    <property type="evidence" value="ECO:0007669"/>
    <property type="project" value="InterPro"/>
</dbReference>
<dbReference type="GO" id="GO:0005634">
    <property type="term" value="C:nucleus"/>
    <property type="evidence" value="ECO:0007669"/>
    <property type="project" value="UniProtKB-SubCell"/>
</dbReference>
<feature type="region of interest" description="Disordered" evidence="5">
    <location>
        <begin position="116"/>
        <end position="145"/>
    </location>
</feature>
<evidence type="ECO:0000313" key="7">
    <source>
        <dbReference type="EMBL" id="KAJ0393552.1"/>
    </source>
</evidence>
<dbReference type="PANTHER" id="PTHR10015:SF427">
    <property type="entry name" value="HEAT SHOCK FACTOR PROTEIN"/>
    <property type="match status" value="1"/>
</dbReference>
<reference evidence="7" key="1">
    <citation type="submission" date="2021-12" db="EMBL/GenBank/DDBJ databases">
        <title>Prjna785345.</title>
        <authorList>
            <person name="Rujirawat T."/>
            <person name="Krajaejun T."/>
        </authorList>
    </citation>
    <scope>NUCLEOTIDE SEQUENCE</scope>
    <source>
        <strain evidence="7">Pi057C3</strain>
    </source>
</reference>
<evidence type="ECO:0000256" key="1">
    <source>
        <dbReference type="ARBA" id="ARBA00004123"/>
    </source>
</evidence>
<gene>
    <name evidence="7" type="ORF">P43SY_006592</name>
</gene>
<proteinExistence type="inferred from homology"/>
<protein>
    <recommendedName>
        <fullName evidence="6">HSF-type DNA-binding domain-containing protein</fullName>
    </recommendedName>
</protein>
<accession>A0AAD5Q306</accession>
<dbReference type="FunFam" id="1.10.10.10:FF:000286">
    <property type="entry name" value="Heat shock transcription factor"/>
    <property type="match status" value="1"/>
</dbReference>
<dbReference type="PRINTS" id="PR00056">
    <property type="entry name" value="HSFDOMAIN"/>
</dbReference>
<feature type="domain" description="HSF-type DNA-binding" evidence="6">
    <location>
        <begin position="23"/>
        <end position="118"/>
    </location>
</feature>